<dbReference type="Pfam" id="PF02001">
    <property type="entry name" value="DUF134"/>
    <property type="match status" value="1"/>
</dbReference>
<dbReference type="Proteomes" id="UP001220010">
    <property type="component" value="Unassembled WGS sequence"/>
</dbReference>
<evidence type="ECO:0000313" key="4">
    <source>
        <dbReference type="Proteomes" id="UP001220010"/>
    </source>
</evidence>
<dbReference type="InterPro" id="IPR036388">
    <property type="entry name" value="WH-like_DNA-bd_sf"/>
</dbReference>
<organism evidence="3 4">
    <name type="scientific">Candidatus Methanocrinis natronophilus</name>
    <dbReference type="NCBI Taxonomy" id="3033396"/>
    <lineage>
        <taxon>Archaea</taxon>
        <taxon>Methanobacteriati</taxon>
        <taxon>Methanobacteriota</taxon>
        <taxon>Stenosarchaea group</taxon>
        <taxon>Methanomicrobia</taxon>
        <taxon>Methanotrichales</taxon>
        <taxon>Methanotrichaceae</taxon>
        <taxon>Methanocrinis</taxon>
    </lineage>
</organism>
<proteinExistence type="inferred from homology"/>
<evidence type="ECO:0000256" key="1">
    <source>
        <dbReference type="ARBA" id="ARBA00009350"/>
    </source>
</evidence>
<reference evidence="3 4" key="1">
    <citation type="submission" date="2023-03" db="EMBL/GenBank/DDBJ databases">
        <title>WGS of Methanotrichaceae archaeon Mx.</title>
        <authorList>
            <person name="Sorokin D.Y."/>
            <person name="Merkel A.Y."/>
        </authorList>
    </citation>
    <scope>NUCLEOTIDE SEQUENCE [LARGE SCALE GENOMIC DNA]</scope>
    <source>
        <strain evidence="3 4">Mx</strain>
    </source>
</reference>
<name>A0ABT5XB06_9EURY</name>
<gene>
    <name evidence="3" type="ORF">P0O15_11990</name>
</gene>
<dbReference type="Gene3D" id="1.10.10.10">
    <property type="entry name" value="Winged helix-like DNA-binding domain superfamily/Winged helix DNA-binding domain"/>
    <property type="match status" value="1"/>
</dbReference>
<dbReference type="PANTHER" id="PTHR37478">
    <property type="match status" value="1"/>
</dbReference>
<dbReference type="HAMAP" id="MF_00674">
    <property type="entry name" value="UPF0251"/>
    <property type="match status" value="1"/>
</dbReference>
<evidence type="ECO:0000313" key="3">
    <source>
        <dbReference type="EMBL" id="MDF0591877.1"/>
    </source>
</evidence>
<dbReference type="RefSeq" id="WP_316967600.1">
    <property type="nucleotide sequence ID" value="NZ_JARFPK010000080.1"/>
</dbReference>
<accession>A0ABT5XB06</accession>
<protein>
    <recommendedName>
        <fullName evidence="2">UPF0251 protein P0O15_11990</fullName>
    </recommendedName>
</protein>
<dbReference type="InterPro" id="IPR002852">
    <property type="entry name" value="UPF0251"/>
</dbReference>
<keyword evidence="4" id="KW-1185">Reference proteome</keyword>
<dbReference type="EMBL" id="JARFPK010000080">
    <property type="protein sequence ID" value="MDF0591877.1"/>
    <property type="molecule type" value="Genomic_DNA"/>
</dbReference>
<comment type="similarity">
    <text evidence="1 2">Belongs to the UPF0251 family.</text>
</comment>
<dbReference type="PANTHER" id="PTHR37478:SF2">
    <property type="entry name" value="UPF0251 PROTEIN TK0562"/>
    <property type="match status" value="1"/>
</dbReference>
<sequence length="143" mass="16216">MSPPRGRRKGRRWISEMPPVRSFLPDGCPQTEATFLNLEELEAVRLVDLLDLEQEEAALYMGISRKALWNDLRSARKKIATALVYGMGIRIEGGSYVLREVRPGGQEEEAAAASRDAALYLLEKELEQLSARLDRLKKRMESL</sequence>
<evidence type="ECO:0000256" key="2">
    <source>
        <dbReference type="HAMAP-Rule" id="MF_00674"/>
    </source>
</evidence>
<comment type="caution">
    <text evidence="3">The sequence shown here is derived from an EMBL/GenBank/DDBJ whole genome shotgun (WGS) entry which is preliminary data.</text>
</comment>